<proteinExistence type="inferred from homology"/>
<comment type="similarity">
    <text evidence="1">Belongs to the peptidase S12 family.</text>
</comment>
<dbReference type="InterPro" id="IPR012338">
    <property type="entry name" value="Beta-lactam/transpept-like"/>
</dbReference>
<organism evidence="3 4">
    <name type="scientific">Entomortierella chlamydospora</name>
    <dbReference type="NCBI Taxonomy" id="101097"/>
    <lineage>
        <taxon>Eukaryota</taxon>
        <taxon>Fungi</taxon>
        <taxon>Fungi incertae sedis</taxon>
        <taxon>Mucoromycota</taxon>
        <taxon>Mortierellomycotina</taxon>
        <taxon>Mortierellomycetes</taxon>
        <taxon>Mortierellales</taxon>
        <taxon>Mortierellaceae</taxon>
        <taxon>Entomortierella</taxon>
    </lineage>
</organism>
<dbReference type="Gene3D" id="3.40.710.10">
    <property type="entry name" value="DD-peptidase/beta-lactamase superfamily"/>
    <property type="match status" value="1"/>
</dbReference>
<accession>A0A9P6MP19</accession>
<evidence type="ECO:0000313" key="3">
    <source>
        <dbReference type="EMBL" id="KAG0008463.1"/>
    </source>
</evidence>
<dbReference type="EMBL" id="JAAAID010001899">
    <property type="protein sequence ID" value="KAG0008463.1"/>
    <property type="molecule type" value="Genomic_DNA"/>
</dbReference>
<evidence type="ECO:0000259" key="2">
    <source>
        <dbReference type="Pfam" id="PF00144"/>
    </source>
</evidence>
<feature type="domain" description="Beta-lactamase-related" evidence="2">
    <location>
        <begin position="16"/>
        <end position="171"/>
    </location>
</feature>
<evidence type="ECO:0000313" key="4">
    <source>
        <dbReference type="Proteomes" id="UP000703661"/>
    </source>
</evidence>
<dbReference type="SUPFAM" id="SSF56601">
    <property type="entry name" value="beta-lactamase/transpeptidase-like"/>
    <property type="match status" value="1"/>
</dbReference>
<dbReference type="Proteomes" id="UP000703661">
    <property type="component" value="Unassembled WGS sequence"/>
</dbReference>
<keyword evidence="4" id="KW-1185">Reference proteome</keyword>
<name>A0A9P6MP19_9FUNG</name>
<protein>
    <recommendedName>
        <fullName evidence="2">Beta-lactamase-related domain-containing protein</fullName>
    </recommendedName>
</protein>
<sequence length="175" mass="19719">MQTDYAEQLGNLTEELEKSRVQCGIPGMNIAIAYKGNIIYAKGFERRNEQDPFTEENLGTHQFFDKGFNAAAIGELVAEGKMDWGTTPVNHYLPEFELKDPILASQLALADLLPHRIGFPNIDVTWHRTIKSIWDLIKRLKNVDVGHKLRPNTKYINGMYGTAGEAAARVAIYQL</sequence>
<reference evidence="3" key="1">
    <citation type="journal article" date="2020" name="Fungal Divers.">
        <title>Resolving the Mortierellaceae phylogeny through synthesis of multi-gene phylogenetics and phylogenomics.</title>
        <authorList>
            <person name="Vandepol N."/>
            <person name="Liber J."/>
            <person name="Desiro A."/>
            <person name="Na H."/>
            <person name="Kennedy M."/>
            <person name="Barry K."/>
            <person name="Grigoriev I.V."/>
            <person name="Miller A.N."/>
            <person name="O'Donnell K."/>
            <person name="Stajich J.E."/>
            <person name="Bonito G."/>
        </authorList>
    </citation>
    <scope>NUCLEOTIDE SEQUENCE</scope>
    <source>
        <strain evidence="3">NRRL 2769</strain>
    </source>
</reference>
<dbReference type="PANTHER" id="PTHR46825">
    <property type="entry name" value="D-ALANYL-D-ALANINE-CARBOXYPEPTIDASE/ENDOPEPTIDASE AMPH"/>
    <property type="match status" value="1"/>
</dbReference>
<dbReference type="Pfam" id="PF00144">
    <property type="entry name" value="Beta-lactamase"/>
    <property type="match status" value="1"/>
</dbReference>
<dbReference type="InterPro" id="IPR050491">
    <property type="entry name" value="AmpC-like"/>
</dbReference>
<evidence type="ECO:0000256" key="1">
    <source>
        <dbReference type="ARBA" id="ARBA00038215"/>
    </source>
</evidence>
<dbReference type="AlphaFoldDB" id="A0A9P6MP19"/>
<comment type="caution">
    <text evidence="3">The sequence shown here is derived from an EMBL/GenBank/DDBJ whole genome shotgun (WGS) entry which is preliminary data.</text>
</comment>
<dbReference type="PANTHER" id="PTHR46825:SF15">
    <property type="entry name" value="BETA-LACTAMASE-RELATED DOMAIN-CONTAINING PROTEIN"/>
    <property type="match status" value="1"/>
</dbReference>
<gene>
    <name evidence="3" type="ORF">BGZ80_003400</name>
</gene>
<dbReference type="InterPro" id="IPR001466">
    <property type="entry name" value="Beta-lactam-related"/>
</dbReference>